<evidence type="ECO:0000256" key="2">
    <source>
        <dbReference type="SAM" id="SignalP"/>
    </source>
</evidence>
<dbReference type="PANTHER" id="PTHR36312:SF1">
    <property type="entry name" value="OS01G0594500 PROTEIN"/>
    <property type="match status" value="1"/>
</dbReference>
<dbReference type="Proteomes" id="UP001497457">
    <property type="component" value="Chromosome 19rd"/>
</dbReference>
<feature type="chain" id="PRO_5044849385" evidence="2">
    <location>
        <begin position="20"/>
        <end position="177"/>
    </location>
</feature>
<sequence>MAAGLPVAAAVVAVAMAVAATLPLLAAAGAAPSVDDCFTICFKHCIANDKSMTDYCNYACGMTCGGSGGPPHRRASSALASSGLHIHMSCQLACVRESCRPLRADGKDDMETCYGQCYDGCNTDAGLPRPLRAGAGAVRPAALPDHPFHKMQDAVQQPTSEPDPDDVSRRARGPLLP</sequence>
<evidence type="ECO:0000313" key="3">
    <source>
        <dbReference type="EMBL" id="CAL4962875.1"/>
    </source>
</evidence>
<dbReference type="PANTHER" id="PTHR36312">
    <property type="entry name" value="THIONIN-LIKE PROTEIN 1"/>
    <property type="match status" value="1"/>
</dbReference>
<feature type="region of interest" description="Disordered" evidence="1">
    <location>
        <begin position="140"/>
        <end position="177"/>
    </location>
</feature>
<keyword evidence="4" id="KW-1185">Reference proteome</keyword>
<evidence type="ECO:0000313" key="4">
    <source>
        <dbReference type="Proteomes" id="UP001497457"/>
    </source>
</evidence>
<keyword evidence="2" id="KW-0732">Signal</keyword>
<feature type="signal peptide" evidence="2">
    <location>
        <begin position="1"/>
        <end position="19"/>
    </location>
</feature>
<accession>A0ABC8ZL47</accession>
<dbReference type="AlphaFoldDB" id="A0ABC8ZL47"/>
<gene>
    <name evidence="3" type="ORF">URODEC1_LOCUS45881</name>
</gene>
<dbReference type="InterPro" id="IPR038975">
    <property type="entry name" value="THNL"/>
</dbReference>
<proteinExistence type="predicted"/>
<name>A0ABC8ZL47_9POAL</name>
<evidence type="ECO:0000256" key="1">
    <source>
        <dbReference type="SAM" id="MobiDB-lite"/>
    </source>
</evidence>
<organism evidence="3 4">
    <name type="scientific">Urochloa decumbens</name>
    <dbReference type="NCBI Taxonomy" id="240449"/>
    <lineage>
        <taxon>Eukaryota</taxon>
        <taxon>Viridiplantae</taxon>
        <taxon>Streptophyta</taxon>
        <taxon>Embryophyta</taxon>
        <taxon>Tracheophyta</taxon>
        <taxon>Spermatophyta</taxon>
        <taxon>Magnoliopsida</taxon>
        <taxon>Liliopsida</taxon>
        <taxon>Poales</taxon>
        <taxon>Poaceae</taxon>
        <taxon>PACMAD clade</taxon>
        <taxon>Panicoideae</taxon>
        <taxon>Panicodae</taxon>
        <taxon>Paniceae</taxon>
        <taxon>Melinidinae</taxon>
        <taxon>Urochloa</taxon>
    </lineage>
</organism>
<dbReference type="EMBL" id="OZ075129">
    <property type="protein sequence ID" value="CAL4962875.1"/>
    <property type="molecule type" value="Genomic_DNA"/>
</dbReference>
<reference evidence="3" key="1">
    <citation type="submission" date="2024-10" db="EMBL/GenBank/DDBJ databases">
        <authorList>
            <person name="Ryan C."/>
        </authorList>
    </citation>
    <scope>NUCLEOTIDE SEQUENCE [LARGE SCALE GENOMIC DNA]</scope>
</reference>
<protein>
    <submittedName>
        <fullName evidence="3">Uncharacterized protein</fullName>
    </submittedName>
</protein>